<feature type="compositionally biased region" description="Polar residues" evidence="1">
    <location>
        <begin position="457"/>
        <end position="466"/>
    </location>
</feature>
<dbReference type="VEuPathDB" id="FungiDB:TSTA_039930"/>
<keyword evidence="3" id="KW-0378">Hydrolase</keyword>
<dbReference type="PANTHER" id="PTHR46411">
    <property type="entry name" value="FAMILY ATPASE, PUTATIVE-RELATED"/>
    <property type="match status" value="1"/>
</dbReference>
<reference evidence="4" key="1">
    <citation type="journal article" date="2015" name="Genome Announc.">
        <title>Genome sequence of the AIDS-associated pathogen Penicillium marneffei (ATCC18224) and its near taxonomic relative Talaromyces stipitatus (ATCC10500).</title>
        <authorList>
            <person name="Nierman W.C."/>
            <person name="Fedorova-Abrams N.D."/>
            <person name="Andrianopoulos A."/>
        </authorList>
    </citation>
    <scope>NUCLEOTIDE SEQUENCE [LARGE SCALE GENOMIC DNA]</scope>
    <source>
        <strain evidence="4">ATCC 10500 / CBS 375.48 / QM 6759 / NRRL 1006</strain>
    </source>
</reference>
<dbReference type="OMA" id="WEEEQYL"/>
<dbReference type="InterPro" id="IPR056599">
    <property type="entry name" value="AAA_lid_fung"/>
</dbReference>
<dbReference type="Proteomes" id="UP000001745">
    <property type="component" value="Unassembled WGS sequence"/>
</dbReference>
<dbReference type="CDD" id="cd19481">
    <property type="entry name" value="RecA-like_protease"/>
    <property type="match status" value="1"/>
</dbReference>
<dbReference type="GO" id="GO:0005524">
    <property type="term" value="F:ATP binding"/>
    <property type="evidence" value="ECO:0007669"/>
    <property type="project" value="InterPro"/>
</dbReference>
<dbReference type="AlphaFoldDB" id="B8M456"/>
<evidence type="ECO:0000313" key="3">
    <source>
        <dbReference type="EMBL" id="EED20799.1"/>
    </source>
</evidence>
<feature type="compositionally biased region" description="Polar residues" evidence="1">
    <location>
        <begin position="32"/>
        <end position="45"/>
    </location>
</feature>
<name>B8M456_TALSN</name>
<dbReference type="OrthoDB" id="10042665at2759"/>
<dbReference type="GO" id="GO:0016887">
    <property type="term" value="F:ATP hydrolysis activity"/>
    <property type="evidence" value="ECO:0007669"/>
    <property type="project" value="InterPro"/>
</dbReference>
<feature type="region of interest" description="Disordered" evidence="1">
    <location>
        <begin position="385"/>
        <end position="480"/>
    </location>
</feature>
<keyword evidence="3" id="KW-0645">Protease</keyword>
<gene>
    <name evidence="3" type="ORF">TSTA_039930</name>
</gene>
<evidence type="ECO:0000313" key="4">
    <source>
        <dbReference type="Proteomes" id="UP000001745"/>
    </source>
</evidence>
<feature type="region of interest" description="Disordered" evidence="1">
    <location>
        <begin position="32"/>
        <end position="99"/>
    </location>
</feature>
<dbReference type="PhylomeDB" id="B8M456"/>
<dbReference type="InParanoid" id="B8M456"/>
<evidence type="ECO:0000256" key="1">
    <source>
        <dbReference type="SAM" id="MobiDB-lite"/>
    </source>
</evidence>
<dbReference type="SMART" id="SM00382">
    <property type="entry name" value="AAA"/>
    <property type="match status" value="1"/>
</dbReference>
<dbReference type="InterPro" id="IPR027417">
    <property type="entry name" value="P-loop_NTPase"/>
</dbReference>
<dbReference type="HOGENOM" id="CLU_004471_6_2_1"/>
<proteinExistence type="predicted"/>
<dbReference type="Pfam" id="PF00004">
    <property type="entry name" value="AAA"/>
    <property type="match status" value="1"/>
</dbReference>
<accession>B8M456</accession>
<keyword evidence="4" id="KW-1185">Reference proteome</keyword>
<dbReference type="SUPFAM" id="SSF52540">
    <property type="entry name" value="P-loop containing nucleoside triphosphate hydrolases"/>
    <property type="match status" value="1"/>
</dbReference>
<feature type="domain" description="AAA+ ATPase" evidence="2">
    <location>
        <begin position="560"/>
        <end position="688"/>
    </location>
</feature>
<organism evidence="3 4">
    <name type="scientific">Talaromyces stipitatus (strain ATCC 10500 / CBS 375.48 / QM 6759 / NRRL 1006)</name>
    <name type="common">Penicillium stipitatum</name>
    <dbReference type="NCBI Taxonomy" id="441959"/>
    <lineage>
        <taxon>Eukaryota</taxon>
        <taxon>Fungi</taxon>
        <taxon>Dikarya</taxon>
        <taxon>Ascomycota</taxon>
        <taxon>Pezizomycotina</taxon>
        <taxon>Eurotiomycetes</taxon>
        <taxon>Eurotiomycetidae</taxon>
        <taxon>Eurotiales</taxon>
        <taxon>Trichocomaceae</taxon>
        <taxon>Talaromyces</taxon>
        <taxon>Talaromyces sect. Talaromyces</taxon>
    </lineage>
</organism>
<dbReference type="GO" id="GO:0006508">
    <property type="term" value="P:proteolysis"/>
    <property type="evidence" value="ECO:0007669"/>
    <property type="project" value="UniProtKB-KW"/>
</dbReference>
<dbReference type="eggNOG" id="KOG0730">
    <property type="taxonomic scope" value="Eukaryota"/>
</dbReference>
<evidence type="ECO:0000259" key="2">
    <source>
        <dbReference type="SMART" id="SM00382"/>
    </source>
</evidence>
<dbReference type="InterPro" id="IPR054289">
    <property type="entry name" value="DUF7025"/>
</dbReference>
<dbReference type="STRING" id="441959.B8M456"/>
<feature type="compositionally biased region" description="Basic and acidic residues" evidence="1">
    <location>
        <begin position="73"/>
        <end position="93"/>
    </location>
</feature>
<dbReference type="Gene3D" id="3.40.50.300">
    <property type="entry name" value="P-loop containing nucleotide triphosphate hydrolases"/>
    <property type="match status" value="1"/>
</dbReference>
<dbReference type="Pfam" id="PF22942">
    <property type="entry name" value="DUF7025"/>
    <property type="match status" value="1"/>
</dbReference>
<dbReference type="InterPro" id="IPR003959">
    <property type="entry name" value="ATPase_AAA_core"/>
</dbReference>
<sequence length="793" mass="89889">MPFTSPANHQAVLQLRYNELLEKRVAQLESAIETSARPSSQISEESNNKKVPPTTDPRKPREVEEETSNGRLKQTDSSKIPDEAKQGDGDAAKASKSRYRNVVRQFNKDTGVHEDIDVGGLDPKRDDDGEVAFVFRKTLPNDFRKNETYSEIDVEAPGLRALLRDCVGADYPGQNLDGDTVNLVTPFAPLIHNWEVLQEATKLRTDDDERTIQARQDLEKLLECVTTAPELEKYFKTRESNLKAHITTYETMWTIFPPKTKIVAKLFLTQVQLLEVRSAPIPHRYPMPPSMKLLAWCWDWNGKEMVKVYFFLSIDRFWGTKDINQLFCYPLQYHKDESPDDLCRMLRERGSLYNKIVRSKPGATQMYLYNGVALAERRNVIKPKRDTIRMSNKDNDDSSDDEDVSSVRAQTRRRKIVPVGVSQKAVTTSAKASTGERRFESQLLGENEPVWTGDLDSVTSDTVNPEETSKKDPSEDQSLLYPPRVLGYSTEEKIWGQFAIYQTQSAPQKNASLFQDDLELDQNYKNMIQALVEEHGERVDSKDPNTSSVKVKDVVENKGKGLVLLLHGPPGVGKTLTAETIAKATGKPLFVVSVAEIGLDASKAERNLDQMFYLAGKWEAVLLVDEADVFLEARTTGSDPNRNALVSVLLRVLEYYDGIMILTTNRITSLDIAVQSRIHLAIRYDDLTRQQKQNIFQLFLKQLKPDSISDFESIMEYIKEYGSDYKLNGRQIRNVVSSALSLARSQAKGNGGDERMTVKHLKSVLMITKDFQEQLESITMDQRSANEATRPRK</sequence>
<dbReference type="EMBL" id="EQ962654">
    <property type="protein sequence ID" value="EED20799.1"/>
    <property type="molecule type" value="Genomic_DNA"/>
</dbReference>
<dbReference type="GeneID" id="8109752"/>
<feature type="compositionally biased region" description="Basic and acidic residues" evidence="1">
    <location>
        <begin position="385"/>
        <end position="396"/>
    </location>
</feature>
<dbReference type="GO" id="GO:0008233">
    <property type="term" value="F:peptidase activity"/>
    <property type="evidence" value="ECO:0007669"/>
    <property type="project" value="UniProtKB-KW"/>
</dbReference>
<dbReference type="PANTHER" id="PTHR46411:SF3">
    <property type="entry name" value="AAA+ ATPASE DOMAIN-CONTAINING PROTEIN"/>
    <property type="match status" value="1"/>
</dbReference>
<dbReference type="RefSeq" id="XP_002481233.1">
    <property type="nucleotide sequence ID" value="XM_002481188.1"/>
</dbReference>
<dbReference type="Pfam" id="PF23232">
    <property type="entry name" value="AAA_lid_13"/>
    <property type="match status" value="1"/>
</dbReference>
<protein>
    <submittedName>
        <fullName evidence="3">26S protease regulatory subunit, putative</fullName>
    </submittedName>
</protein>
<dbReference type="InterPro" id="IPR003593">
    <property type="entry name" value="AAA+_ATPase"/>
</dbReference>